<reference evidence="2" key="1">
    <citation type="submission" date="2019-03" db="EMBL/GenBank/DDBJ databases">
        <title>Long read genome sequence of the mycoparasitic Pythium oligandrum ATCC 38472 isolated from sugarbeet rhizosphere.</title>
        <authorList>
            <person name="Gaulin E."/>
        </authorList>
    </citation>
    <scope>NUCLEOTIDE SEQUENCE</scope>
    <source>
        <strain evidence="2">ATCC 38472_TT</strain>
    </source>
</reference>
<dbReference type="SUPFAM" id="SSF51395">
    <property type="entry name" value="FMN-linked oxidoreductases"/>
    <property type="match status" value="1"/>
</dbReference>
<name>A0A8K1C9V1_PYTOL</name>
<dbReference type="GO" id="GO:0010181">
    <property type="term" value="F:FMN binding"/>
    <property type="evidence" value="ECO:0007669"/>
    <property type="project" value="InterPro"/>
</dbReference>
<dbReference type="Pfam" id="PF00724">
    <property type="entry name" value="Oxidored_FMN"/>
    <property type="match status" value="1"/>
</dbReference>
<keyword evidence="3" id="KW-1185">Reference proteome</keyword>
<protein>
    <recommendedName>
        <fullName evidence="1">NADH:flavin oxidoreductase/NADH oxidase N-terminal domain-containing protein</fullName>
    </recommendedName>
</protein>
<dbReference type="PANTHER" id="PTHR22893:SF91">
    <property type="entry name" value="NADPH DEHYDROGENASE 2-RELATED"/>
    <property type="match status" value="1"/>
</dbReference>
<dbReference type="Gene3D" id="3.20.20.70">
    <property type="entry name" value="Aldolase class I"/>
    <property type="match status" value="1"/>
</dbReference>
<evidence type="ECO:0000313" key="3">
    <source>
        <dbReference type="Proteomes" id="UP000794436"/>
    </source>
</evidence>
<dbReference type="InterPro" id="IPR013785">
    <property type="entry name" value="Aldolase_TIM"/>
</dbReference>
<dbReference type="EMBL" id="SPLM01000110">
    <property type="protein sequence ID" value="TMW59088.1"/>
    <property type="molecule type" value="Genomic_DNA"/>
</dbReference>
<accession>A0A8K1C9V1</accession>
<evidence type="ECO:0000259" key="1">
    <source>
        <dbReference type="Pfam" id="PF00724"/>
    </source>
</evidence>
<gene>
    <name evidence="2" type="ORF">Poli38472_007233</name>
</gene>
<dbReference type="InterPro" id="IPR045247">
    <property type="entry name" value="Oye-like"/>
</dbReference>
<dbReference type="Proteomes" id="UP000794436">
    <property type="component" value="Unassembled WGS sequence"/>
</dbReference>
<comment type="caution">
    <text evidence="2">The sequence shown here is derived from an EMBL/GenBank/DDBJ whole genome shotgun (WGS) entry which is preliminary data.</text>
</comment>
<evidence type="ECO:0000313" key="2">
    <source>
        <dbReference type="EMBL" id="TMW59088.1"/>
    </source>
</evidence>
<sequence length="78" mass="8652">MVTTDYKLFTPLTIGKDFILKNRVVFSPLTRGRSDFETRAPNATNALYYEQRAGSGLIITEATAISEQGYGWYSAPGL</sequence>
<dbReference type="GO" id="GO:0016491">
    <property type="term" value="F:oxidoreductase activity"/>
    <property type="evidence" value="ECO:0007669"/>
    <property type="project" value="InterPro"/>
</dbReference>
<feature type="domain" description="NADH:flavin oxidoreductase/NADH oxidase N-terminal" evidence="1">
    <location>
        <begin position="7"/>
        <end position="77"/>
    </location>
</feature>
<organism evidence="2 3">
    <name type="scientific">Pythium oligandrum</name>
    <name type="common">Mycoparasitic fungus</name>
    <dbReference type="NCBI Taxonomy" id="41045"/>
    <lineage>
        <taxon>Eukaryota</taxon>
        <taxon>Sar</taxon>
        <taxon>Stramenopiles</taxon>
        <taxon>Oomycota</taxon>
        <taxon>Peronosporomycetes</taxon>
        <taxon>Pythiales</taxon>
        <taxon>Pythiaceae</taxon>
        <taxon>Pythium</taxon>
    </lineage>
</organism>
<dbReference type="OrthoDB" id="148483at2759"/>
<dbReference type="InterPro" id="IPR001155">
    <property type="entry name" value="OxRdtase_FMN_N"/>
</dbReference>
<dbReference type="AlphaFoldDB" id="A0A8K1C9V1"/>
<dbReference type="PANTHER" id="PTHR22893">
    <property type="entry name" value="NADH OXIDOREDUCTASE-RELATED"/>
    <property type="match status" value="1"/>
</dbReference>
<proteinExistence type="predicted"/>